<dbReference type="Gene3D" id="1.20.1110.10">
    <property type="entry name" value="Calcium-transporting ATPase, transmembrane domain"/>
    <property type="match status" value="1"/>
</dbReference>
<dbReference type="OrthoDB" id="158672at2759"/>
<dbReference type="GO" id="GO:0036376">
    <property type="term" value="P:sodium ion export across plasma membrane"/>
    <property type="evidence" value="ECO:0007669"/>
    <property type="project" value="TreeGrafter"/>
</dbReference>
<dbReference type="RefSeq" id="XP_040765621.1">
    <property type="nucleotide sequence ID" value="XM_040912399.1"/>
</dbReference>
<keyword evidence="8 9" id="KW-0472">Membrane</keyword>
<dbReference type="Gene3D" id="2.70.150.10">
    <property type="entry name" value="Calcium-transporting ATPase, cytoplasmic transduction domain A"/>
    <property type="match status" value="1"/>
</dbReference>
<dbReference type="GO" id="GO:0005391">
    <property type="term" value="F:P-type sodium:potassium-exchanging transporter activity"/>
    <property type="evidence" value="ECO:0007669"/>
    <property type="project" value="TreeGrafter"/>
</dbReference>
<evidence type="ECO:0000256" key="3">
    <source>
        <dbReference type="ARBA" id="ARBA00022692"/>
    </source>
</evidence>
<keyword evidence="12" id="KW-1185">Reference proteome</keyword>
<dbReference type="SFLD" id="SFLDF00027">
    <property type="entry name" value="p-type_atpase"/>
    <property type="match status" value="1"/>
</dbReference>
<protein>
    <submittedName>
        <fullName evidence="11">Calcium ATPase</fullName>
    </submittedName>
</protein>
<dbReference type="PROSITE" id="PS00154">
    <property type="entry name" value="ATPASE_E1_E2"/>
    <property type="match status" value="1"/>
</dbReference>
<dbReference type="InterPro" id="IPR044492">
    <property type="entry name" value="P_typ_ATPase_HD_dom"/>
</dbReference>
<dbReference type="InterPro" id="IPR018303">
    <property type="entry name" value="ATPase_P-typ_P_site"/>
</dbReference>
<evidence type="ECO:0000256" key="2">
    <source>
        <dbReference type="ARBA" id="ARBA00022475"/>
    </source>
</evidence>
<feature type="domain" description="Cation-transporting P-type ATPase C-terminal" evidence="10">
    <location>
        <begin position="587"/>
        <end position="767"/>
    </location>
</feature>
<feature type="transmembrane region" description="Helical" evidence="9">
    <location>
        <begin position="675"/>
        <end position="691"/>
    </location>
</feature>
<dbReference type="Gene3D" id="3.40.1110.10">
    <property type="entry name" value="Calcium-transporting ATPase, cytoplasmic domain N"/>
    <property type="match status" value="1"/>
</dbReference>
<dbReference type="InterPro" id="IPR023214">
    <property type="entry name" value="HAD_sf"/>
</dbReference>
<keyword evidence="7 9" id="KW-1133">Transmembrane helix</keyword>
<dbReference type="InterPro" id="IPR006068">
    <property type="entry name" value="ATPase_P-typ_cation-transptr_C"/>
</dbReference>
<dbReference type="InParanoid" id="A0A165EVZ2"/>
<sequence>MGRIVAISGETKFKNGRQREVWFFTKIVSTLALSLFCIAIIVWGAWLRRSYPSYETASEAIVNSIGCLTAFVPQGLPVCVALSLKIVAKRMAKRNVLVKSLATIETLGCMSVLCSDKTGTLTIGKMSVQNVAFVDGQYGVETIMEKHSSPEDDTAPAGLKALHMIARLCNGAKSETASSDLPVEERLVKGDATDTAVLRFAETLKIPSLAIDAPTLLATRDKTFEIPFNSRNKWMLAVVRENCPAAVDEQRQTWMLVKGGPDVLFPICTSVMHSDGSVVHLDSAIRRKLFALQEEWSSQGQRVLALCRRSLLDVKLNVEKMSANDVEELMYAELQQLTLVGLVGIRDPPRADVPGAVATIRRAGVRVFMVTGDFKLTALAIAKQVRTNSFHEATDTDFSITGWNCHAREVDAMEQVRSADIAARFAGLPAPSIKPSEDDPIRAVVLTGDDIERMHSEDWDAVIGSYTEMVFARTTPEQKLGIVEEIKARGDNTVAVTGDGVNDAPALKASDIGVAMGSGSDVAKEAAAMVLLNNGLSSIVVAIEMGRLVFDNLKKVMIYLMPAGTYTEFITVFANVFLGMQLALSSYLQPEADLMHRKPRNARTDRLTDWRFFFQIYLFIGLMMWPCAMSMWFLYMDRQGLSFYDVILVYDKWTDGYKGYTIAELTHFVSVGQCIYYVTMVFMQYGGLLSVRNRRVSLLQSNPIWGPRRNLVVPLGMIGTALIAVVNLYGPGLEDVFDTTPISGMLWGIPCAFALGILIMEELRKLIVRTYPKSVIAKMAW</sequence>
<dbReference type="Proteomes" id="UP000076871">
    <property type="component" value="Unassembled WGS sequence"/>
</dbReference>
<organism evidence="11 12">
    <name type="scientific">Laetiporus sulphureus 93-53</name>
    <dbReference type="NCBI Taxonomy" id="1314785"/>
    <lineage>
        <taxon>Eukaryota</taxon>
        <taxon>Fungi</taxon>
        <taxon>Dikarya</taxon>
        <taxon>Basidiomycota</taxon>
        <taxon>Agaricomycotina</taxon>
        <taxon>Agaricomycetes</taxon>
        <taxon>Polyporales</taxon>
        <taxon>Laetiporus</taxon>
    </lineage>
</organism>
<dbReference type="GO" id="GO:0005524">
    <property type="term" value="F:ATP binding"/>
    <property type="evidence" value="ECO:0007669"/>
    <property type="project" value="UniProtKB-KW"/>
</dbReference>
<dbReference type="PANTHER" id="PTHR43294">
    <property type="entry name" value="SODIUM/POTASSIUM-TRANSPORTING ATPASE SUBUNIT ALPHA"/>
    <property type="match status" value="1"/>
</dbReference>
<feature type="transmembrane region" description="Helical" evidence="9">
    <location>
        <begin position="711"/>
        <end position="730"/>
    </location>
</feature>
<evidence type="ECO:0000256" key="7">
    <source>
        <dbReference type="ARBA" id="ARBA00022989"/>
    </source>
</evidence>
<dbReference type="InterPro" id="IPR001757">
    <property type="entry name" value="P_typ_ATPase"/>
</dbReference>
<dbReference type="AlphaFoldDB" id="A0A165EVZ2"/>
<gene>
    <name evidence="11" type="ORF">LAESUDRAFT_758019</name>
</gene>
<dbReference type="GeneID" id="63829427"/>
<keyword evidence="3 9" id="KW-0812">Transmembrane</keyword>
<dbReference type="GO" id="GO:1902600">
    <property type="term" value="P:proton transmembrane transport"/>
    <property type="evidence" value="ECO:0007669"/>
    <property type="project" value="TreeGrafter"/>
</dbReference>
<evidence type="ECO:0000256" key="6">
    <source>
        <dbReference type="ARBA" id="ARBA00022967"/>
    </source>
</evidence>
<dbReference type="InterPro" id="IPR036412">
    <property type="entry name" value="HAD-like_sf"/>
</dbReference>
<dbReference type="GO" id="GO:0030007">
    <property type="term" value="P:intracellular potassium ion homeostasis"/>
    <property type="evidence" value="ECO:0007669"/>
    <property type="project" value="TreeGrafter"/>
</dbReference>
<evidence type="ECO:0000256" key="1">
    <source>
        <dbReference type="ARBA" id="ARBA00004651"/>
    </source>
</evidence>
<dbReference type="Gene3D" id="3.40.50.1000">
    <property type="entry name" value="HAD superfamily/HAD-like"/>
    <property type="match status" value="1"/>
</dbReference>
<evidence type="ECO:0000259" key="10">
    <source>
        <dbReference type="Pfam" id="PF00689"/>
    </source>
</evidence>
<dbReference type="InterPro" id="IPR023299">
    <property type="entry name" value="ATPase_P-typ_cyto_dom_N"/>
</dbReference>
<dbReference type="Pfam" id="PF13246">
    <property type="entry name" value="Cation_ATPase"/>
    <property type="match status" value="1"/>
</dbReference>
<dbReference type="NCBIfam" id="TIGR01494">
    <property type="entry name" value="ATPase_P-type"/>
    <property type="match status" value="1"/>
</dbReference>
<feature type="transmembrane region" description="Helical" evidence="9">
    <location>
        <begin position="610"/>
        <end position="635"/>
    </location>
</feature>
<dbReference type="SFLD" id="SFLDS00003">
    <property type="entry name" value="Haloacid_Dehalogenase"/>
    <property type="match status" value="1"/>
</dbReference>
<evidence type="ECO:0000256" key="8">
    <source>
        <dbReference type="ARBA" id="ARBA00023136"/>
    </source>
</evidence>
<dbReference type="InterPro" id="IPR023298">
    <property type="entry name" value="ATPase_P-typ_TM_dom_sf"/>
</dbReference>
<feature type="transmembrane region" description="Helical" evidence="9">
    <location>
        <begin position="21"/>
        <end position="46"/>
    </location>
</feature>
<dbReference type="Pfam" id="PF08282">
    <property type="entry name" value="Hydrolase_3"/>
    <property type="match status" value="1"/>
</dbReference>
<dbReference type="STRING" id="1314785.A0A165EVZ2"/>
<feature type="transmembrane region" description="Helical" evidence="9">
    <location>
        <begin position="742"/>
        <end position="760"/>
    </location>
</feature>
<dbReference type="GO" id="GO:0016887">
    <property type="term" value="F:ATP hydrolysis activity"/>
    <property type="evidence" value="ECO:0007669"/>
    <property type="project" value="InterPro"/>
</dbReference>
<comment type="subcellular location">
    <subcellularLocation>
        <location evidence="1">Cell membrane</location>
        <topology evidence="1">Multi-pass membrane protein</topology>
    </subcellularLocation>
</comment>
<name>A0A165EVZ2_9APHY</name>
<keyword evidence="5" id="KW-0067">ATP-binding</keyword>
<dbReference type="PANTHER" id="PTHR43294:SF21">
    <property type="entry name" value="CATION TRANSPORTING ATPASE"/>
    <property type="match status" value="1"/>
</dbReference>
<dbReference type="SUPFAM" id="SSF81665">
    <property type="entry name" value="Calcium ATPase, transmembrane domain M"/>
    <property type="match status" value="1"/>
</dbReference>
<evidence type="ECO:0000313" key="12">
    <source>
        <dbReference type="Proteomes" id="UP000076871"/>
    </source>
</evidence>
<keyword evidence="2" id="KW-1003">Cell membrane</keyword>
<proteinExistence type="predicted"/>
<dbReference type="SFLD" id="SFLDG00002">
    <property type="entry name" value="C1.7:_P-type_atpase_like"/>
    <property type="match status" value="1"/>
</dbReference>
<evidence type="ECO:0000256" key="4">
    <source>
        <dbReference type="ARBA" id="ARBA00022741"/>
    </source>
</evidence>
<dbReference type="GO" id="GO:1990573">
    <property type="term" value="P:potassium ion import across plasma membrane"/>
    <property type="evidence" value="ECO:0007669"/>
    <property type="project" value="TreeGrafter"/>
</dbReference>
<keyword evidence="6" id="KW-1278">Translocase</keyword>
<dbReference type="SUPFAM" id="SSF56784">
    <property type="entry name" value="HAD-like"/>
    <property type="match status" value="1"/>
</dbReference>
<dbReference type="SUPFAM" id="SSF81660">
    <property type="entry name" value="Metal cation-transporting ATPase, ATP-binding domain N"/>
    <property type="match status" value="1"/>
</dbReference>
<accession>A0A165EVZ2</accession>
<keyword evidence="4" id="KW-0547">Nucleotide-binding</keyword>
<evidence type="ECO:0000256" key="5">
    <source>
        <dbReference type="ARBA" id="ARBA00022840"/>
    </source>
</evidence>
<evidence type="ECO:0000256" key="9">
    <source>
        <dbReference type="SAM" id="Phobius"/>
    </source>
</evidence>
<dbReference type="GO" id="GO:0006883">
    <property type="term" value="P:intracellular sodium ion homeostasis"/>
    <property type="evidence" value="ECO:0007669"/>
    <property type="project" value="TreeGrafter"/>
</dbReference>
<reference evidence="11 12" key="1">
    <citation type="journal article" date="2016" name="Mol. Biol. Evol.">
        <title>Comparative Genomics of Early-Diverging Mushroom-Forming Fungi Provides Insights into the Origins of Lignocellulose Decay Capabilities.</title>
        <authorList>
            <person name="Nagy L.G."/>
            <person name="Riley R."/>
            <person name="Tritt A."/>
            <person name="Adam C."/>
            <person name="Daum C."/>
            <person name="Floudas D."/>
            <person name="Sun H."/>
            <person name="Yadav J.S."/>
            <person name="Pangilinan J."/>
            <person name="Larsson K.H."/>
            <person name="Matsuura K."/>
            <person name="Barry K."/>
            <person name="Labutti K."/>
            <person name="Kuo R."/>
            <person name="Ohm R.A."/>
            <person name="Bhattacharya S.S."/>
            <person name="Shirouzu T."/>
            <person name="Yoshinaga Y."/>
            <person name="Martin F.M."/>
            <person name="Grigoriev I.V."/>
            <person name="Hibbett D.S."/>
        </authorList>
    </citation>
    <scope>NUCLEOTIDE SEQUENCE [LARGE SCALE GENOMIC DNA]</scope>
    <source>
        <strain evidence="11 12">93-53</strain>
    </source>
</reference>
<dbReference type="PRINTS" id="PR00119">
    <property type="entry name" value="CATATPASE"/>
</dbReference>
<dbReference type="GO" id="GO:0005886">
    <property type="term" value="C:plasma membrane"/>
    <property type="evidence" value="ECO:0007669"/>
    <property type="project" value="UniProtKB-SubCell"/>
</dbReference>
<evidence type="ECO:0000313" key="11">
    <source>
        <dbReference type="EMBL" id="KZT07881.1"/>
    </source>
</evidence>
<dbReference type="EMBL" id="KV427617">
    <property type="protein sequence ID" value="KZT07881.1"/>
    <property type="molecule type" value="Genomic_DNA"/>
</dbReference>
<dbReference type="InterPro" id="IPR050510">
    <property type="entry name" value="Cation_transp_ATPase_P-type"/>
</dbReference>
<dbReference type="Pfam" id="PF00689">
    <property type="entry name" value="Cation_ATPase_C"/>
    <property type="match status" value="1"/>
</dbReference>